<name>A0A0F9ILW3_9ZZZZ</name>
<protein>
    <submittedName>
        <fullName evidence="1">Uncharacterized protein</fullName>
    </submittedName>
</protein>
<reference evidence="1" key="1">
    <citation type="journal article" date="2015" name="Nature">
        <title>Complex archaea that bridge the gap between prokaryotes and eukaryotes.</title>
        <authorList>
            <person name="Spang A."/>
            <person name="Saw J.H."/>
            <person name="Jorgensen S.L."/>
            <person name="Zaremba-Niedzwiedzka K."/>
            <person name="Martijn J."/>
            <person name="Lind A.E."/>
            <person name="van Eijk R."/>
            <person name="Schleper C."/>
            <person name="Guy L."/>
            <person name="Ettema T.J."/>
        </authorList>
    </citation>
    <scope>NUCLEOTIDE SEQUENCE</scope>
</reference>
<organism evidence="1">
    <name type="scientific">marine sediment metagenome</name>
    <dbReference type="NCBI Taxonomy" id="412755"/>
    <lineage>
        <taxon>unclassified sequences</taxon>
        <taxon>metagenomes</taxon>
        <taxon>ecological metagenomes</taxon>
    </lineage>
</organism>
<sequence>MKPEEIYQNLKDLADRLGVTVSDQNFRKTGIKVKSGHCIVMDKQYFIMDKHKSLKNKIDILVSFLVTMDHEDLYLLPNIRELFNKHVKQEKGGLGHA</sequence>
<comment type="caution">
    <text evidence="1">The sequence shown here is derived from an EMBL/GenBank/DDBJ whole genome shotgun (WGS) entry which is preliminary data.</text>
</comment>
<dbReference type="EMBL" id="LAZR01020630">
    <property type="protein sequence ID" value="KKL88212.1"/>
    <property type="molecule type" value="Genomic_DNA"/>
</dbReference>
<gene>
    <name evidence="1" type="ORF">LCGC14_1926990</name>
</gene>
<accession>A0A0F9ILW3</accession>
<dbReference type="AlphaFoldDB" id="A0A0F9ILW3"/>
<proteinExistence type="predicted"/>
<evidence type="ECO:0000313" key="1">
    <source>
        <dbReference type="EMBL" id="KKL88212.1"/>
    </source>
</evidence>